<accession>A0ABT8CUA7</accession>
<evidence type="ECO:0000313" key="4">
    <source>
        <dbReference type="Proteomes" id="UP001242368"/>
    </source>
</evidence>
<dbReference type="InterPro" id="IPR051200">
    <property type="entry name" value="Host-pathogen_enzymatic-act"/>
</dbReference>
<dbReference type="Pfam" id="PF18962">
    <property type="entry name" value="Por_Secre_tail"/>
    <property type="match status" value="1"/>
</dbReference>
<dbReference type="PANTHER" id="PTHR47197:SF3">
    <property type="entry name" value="DIHYDRO-HEME D1 DEHYDROGENASE"/>
    <property type="match status" value="1"/>
</dbReference>
<dbReference type="InterPro" id="IPR026444">
    <property type="entry name" value="Secre_tail"/>
</dbReference>
<organism evidence="3 4">
    <name type="scientific">Paenimyroides ceti</name>
    <dbReference type="NCBI Taxonomy" id="395087"/>
    <lineage>
        <taxon>Bacteria</taxon>
        <taxon>Pseudomonadati</taxon>
        <taxon>Bacteroidota</taxon>
        <taxon>Flavobacteriia</taxon>
        <taxon>Flavobacteriales</taxon>
        <taxon>Flavobacteriaceae</taxon>
        <taxon>Paenimyroides</taxon>
    </lineage>
</organism>
<dbReference type="SUPFAM" id="SSF63825">
    <property type="entry name" value="YWTD domain"/>
    <property type="match status" value="1"/>
</dbReference>
<keyword evidence="1" id="KW-0732">Signal</keyword>
<sequence>MRKNYFLVAAFLSFAVNGFSQQQYYDGVLILNEGNMGSNDASVSFLSPDNELTNYIDRLANNDEELGDVGQSIAFHDDKAFIVLNASNKIVVVNSSTFEYIETIDTGLVNPRYMAFSGNKAYITCWGVGSNEEDDYLAVLDLETYTLGQPVPMTNGVEKIEEINGKLYIAHQGGYGFESKVSVYNIADATTTVINVGDVPKEMIVSGNNIYLLNGGIPDWASSLGLVQTPSSIGKIDLTTDTYQTLVTFSEDMPASHMAQQGDGFYVTSKEKIYKYSLTTNTLDTAPFITTPVTDYLGIYGMDIIEDKIYVGDANGYGNSGFVYVYSMEGNLLDTFNVGGLPNHFYPSAVSPSAGIDDPKTSLVSLYPNPVSDRLYVNSKEEFSVIIFDLFGKQILKTKTSTQGIDVSYLANGTYIVRLENNKQVQTLKLIKK</sequence>
<keyword evidence="4" id="KW-1185">Reference proteome</keyword>
<dbReference type="InterPro" id="IPR015943">
    <property type="entry name" value="WD40/YVTN_repeat-like_dom_sf"/>
</dbReference>
<dbReference type="Pfam" id="PF16819">
    <property type="entry name" value="DUF5074"/>
    <property type="match status" value="1"/>
</dbReference>
<comment type="caution">
    <text evidence="3">The sequence shown here is derived from an EMBL/GenBank/DDBJ whole genome shotgun (WGS) entry which is preliminary data.</text>
</comment>
<name>A0ABT8CUA7_9FLAO</name>
<feature type="domain" description="Secretion system C-terminal sorting" evidence="2">
    <location>
        <begin position="366"/>
        <end position="431"/>
    </location>
</feature>
<protein>
    <submittedName>
        <fullName evidence="3">T9SS type A sorting domain-containing protein</fullName>
    </submittedName>
</protein>
<gene>
    <name evidence="3" type="ORF">QW060_06405</name>
</gene>
<dbReference type="EMBL" id="JAUFQU010000001">
    <property type="protein sequence ID" value="MDN3706762.1"/>
    <property type="molecule type" value="Genomic_DNA"/>
</dbReference>
<dbReference type="PANTHER" id="PTHR47197">
    <property type="entry name" value="PROTEIN NIRF"/>
    <property type="match status" value="1"/>
</dbReference>
<dbReference type="NCBIfam" id="TIGR04183">
    <property type="entry name" value="Por_Secre_tail"/>
    <property type="match status" value="1"/>
</dbReference>
<evidence type="ECO:0000256" key="1">
    <source>
        <dbReference type="ARBA" id="ARBA00022729"/>
    </source>
</evidence>
<evidence type="ECO:0000313" key="3">
    <source>
        <dbReference type="EMBL" id="MDN3706762.1"/>
    </source>
</evidence>
<evidence type="ECO:0000259" key="2">
    <source>
        <dbReference type="Pfam" id="PF18962"/>
    </source>
</evidence>
<dbReference type="RefSeq" id="WP_290362816.1">
    <property type="nucleotide sequence ID" value="NZ_JAUFQU010000001.1"/>
</dbReference>
<reference evidence="4" key="1">
    <citation type="journal article" date="2019" name="Int. J. Syst. Evol. Microbiol.">
        <title>The Global Catalogue of Microorganisms (GCM) 10K type strain sequencing project: providing services to taxonomists for standard genome sequencing and annotation.</title>
        <authorList>
            <consortium name="The Broad Institute Genomics Platform"/>
            <consortium name="The Broad Institute Genome Sequencing Center for Infectious Disease"/>
            <person name="Wu L."/>
            <person name="Ma J."/>
        </authorList>
    </citation>
    <scope>NUCLEOTIDE SEQUENCE [LARGE SCALE GENOMIC DNA]</scope>
    <source>
        <strain evidence="4">CECT 7184</strain>
    </source>
</reference>
<proteinExistence type="predicted"/>
<dbReference type="Gene3D" id="2.130.10.10">
    <property type="entry name" value="YVTN repeat-like/Quinoprotein amine dehydrogenase"/>
    <property type="match status" value="1"/>
</dbReference>
<dbReference type="Proteomes" id="UP001242368">
    <property type="component" value="Unassembled WGS sequence"/>
</dbReference>
<dbReference type="InterPro" id="IPR031815">
    <property type="entry name" value="DUF5074"/>
</dbReference>